<sequence>MCPGLFNALNGLGGGGRVDTTTNANSNATHYATFAFFAFFAGPVNNLLGPRLTLLLGSTGYVLTIASYLAVNNHPAAAPFVIVAGAIQGVCAGLLWTAQGSLMLAYSTESQKGLFIGIFWSIFNLGSVVGASVSLGQNFNSKTNSVGNGTYIGFLILTLIGVFIPILMADPDKIIRTDGTKVECPRLPSLRTAFNWFYTWQFNDYNSALFNIRARSLNNLVYWIAQILGSVGLAFLLDLKCFSWRLRAYMGWLILLIMVLVVHIWAYFYQVQYTRETVKATTVKIDIHDKPYVGHVWLYIFCGLLDAMWQTNVYWLMGVMSRDPATLAHFVGFYKGIQSAGAAGVWRADGIELPYMNIFIATWVLLAVGLVSALPMIVMRVKNDTRNAPESPTCASRTTSDEKSVEECE</sequence>
<dbReference type="InterPro" id="IPR036259">
    <property type="entry name" value="MFS_trans_sf"/>
</dbReference>
<dbReference type="InterPro" id="IPR051617">
    <property type="entry name" value="UNC-93-like_regulator"/>
</dbReference>
<dbReference type="PANTHER" id="PTHR23294:SF59">
    <property type="entry name" value="UNC93-LIKE PROTEIN C922.05C"/>
    <property type="match status" value="1"/>
</dbReference>
<evidence type="ECO:0008006" key="9">
    <source>
        <dbReference type="Google" id="ProtNLM"/>
    </source>
</evidence>
<evidence type="ECO:0000256" key="1">
    <source>
        <dbReference type="ARBA" id="ARBA00004141"/>
    </source>
</evidence>
<evidence type="ECO:0000256" key="5">
    <source>
        <dbReference type="SAM" id="MobiDB-lite"/>
    </source>
</evidence>
<dbReference type="EMBL" id="OZ037944">
    <property type="protein sequence ID" value="CAL1696847.1"/>
    <property type="molecule type" value="Genomic_DNA"/>
</dbReference>
<gene>
    <name evidence="7" type="ORF">GFSPODELE1_LOCUS1371</name>
</gene>
<feature type="transmembrane region" description="Helical" evidence="6">
    <location>
        <begin position="296"/>
        <end position="317"/>
    </location>
</feature>
<feature type="region of interest" description="Disordered" evidence="5">
    <location>
        <begin position="386"/>
        <end position="409"/>
    </location>
</feature>
<keyword evidence="2 6" id="KW-0812">Transmembrane</keyword>
<evidence type="ECO:0000313" key="7">
    <source>
        <dbReference type="EMBL" id="CAL1696847.1"/>
    </source>
</evidence>
<feature type="transmembrane region" description="Helical" evidence="6">
    <location>
        <begin position="113"/>
        <end position="131"/>
    </location>
</feature>
<feature type="transmembrane region" description="Helical" evidence="6">
    <location>
        <begin position="77"/>
        <end position="106"/>
    </location>
</feature>
<keyword evidence="4 6" id="KW-0472">Membrane</keyword>
<evidence type="ECO:0000313" key="8">
    <source>
        <dbReference type="Proteomes" id="UP001497453"/>
    </source>
</evidence>
<keyword evidence="8" id="KW-1185">Reference proteome</keyword>
<comment type="subcellular location">
    <subcellularLocation>
        <location evidence="1">Membrane</location>
        <topology evidence="1">Multi-pass membrane protein</topology>
    </subcellularLocation>
</comment>
<feature type="compositionally biased region" description="Polar residues" evidence="5">
    <location>
        <begin position="388"/>
        <end position="398"/>
    </location>
</feature>
<dbReference type="InterPro" id="IPR010291">
    <property type="entry name" value="Ion_channel_UNC-93"/>
</dbReference>
<evidence type="ECO:0000256" key="6">
    <source>
        <dbReference type="SAM" id="Phobius"/>
    </source>
</evidence>
<name>A0ABP1CQA0_9APHY</name>
<feature type="compositionally biased region" description="Basic and acidic residues" evidence="5">
    <location>
        <begin position="399"/>
        <end position="409"/>
    </location>
</feature>
<dbReference type="PANTHER" id="PTHR23294">
    <property type="entry name" value="ET TRANSLATION PRODUCT-RELATED"/>
    <property type="match status" value="1"/>
</dbReference>
<dbReference type="SUPFAM" id="SSF103473">
    <property type="entry name" value="MFS general substrate transporter"/>
    <property type="match status" value="1"/>
</dbReference>
<evidence type="ECO:0000256" key="2">
    <source>
        <dbReference type="ARBA" id="ARBA00022692"/>
    </source>
</evidence>
<feature type="transmembrane region" description="Helical" evidence="6">
    <location>
        <begin position="249"/>
        <end position="269"/>
    </location>
</feature>
<dbReference type="Gene3D" id="1.20.1250.20">
    <property type="entry name" value="MFS general substrate transporter like domains"/>
    <property type="match status" value="1"/>
</dbReference>
<dbReference type="Pfam" id="PF05978">
    <property type="entry name" value="UNC-93"/>
    <property type="match status" value="1"/>
</dbReference>
<accession>A0ABP1CQA0</accession>
<evidence type="ECO:0000256" key="3">
    <source>
        <dbReference type="ARBA" id="ARBA00022989"/>
    </source>
</evidence>
<feature type="transmembrane region" description="Helical" evidence="6">
    <location>
        <begin position="52"/>
        <end position="71"/>
    </location>
</feature>
<keyword evidence="3 6" id="KW-1133">Transmembrane helix</keyword>
<reference evidence="8" key="1">
    <citation type="submission" date="2024-04" db="EMBL/GenBank/DDBJ databases">
        <authorList>
            <person name="Shaw F."/>
            <person name="Minotto A."/>
        </authorList>
    </citation>
    <scope>NUCLEOTIDE SEQUENCE [LARGE SCALE GENOMIC DNA]</scope>
</reference>
<dbReference type="Proteomes" id="UP001497453">
    <property type="component" value="Chromosome 1"/>
</dbReference>
<proteinExistence type="predicted"/>
<feature type="transmembrane region" description="Helical" evidence="6">
    <location>
        <begin position="355"/>
        <end position="378"/>
    </location>
</feature>
<feature type="transmembrane region" description="Helical" evidence="6">
    <location>
        <begin position="220"/>
        <end position="237"/>
    </location>
</feature>
<organism evidence="7 8">
    <name type="scientific">Somion occarium</name>
    <dbReference type="NCBI Taxonomy" id="3059160"/>
    <lineage>
        <taxon>Eukaryota</taxon>
        <taxon>Fungi</taxon>
        <taxon>Dikarya</taxon>
        <taxon>Basidiomycota</taxon>
        <taxon>Agaricomycotina</taxon>
        <taxon>Agaricomycetes</taxon>
        <taxon>Polyporales</taxon>
        <taxon>Cerrenaceae</taxon>
        <taxon>Somion</taxon>
    </lineage>
</organism>
<evidence type="ECO:0000256" key="4">
    <source>
        <dbReference type="ARBA" id="ARBA00023136"/>
    </source>
</evidence>
<feature type="transmembrane region" description="Helical" evidence="6">
    <location>
        <begin position="151"/>
        <end position="169"/>
    </location>
</feature>
<protein>
    <recommendedName>
        <fullName evidence="9">UNC93-like protein</fullName>
    </recommendedName>
</protein>